<dbReference type="SUPFAM" id="SSF51556">
    <property type="entry name" value="Metallo-dependent hydrolases"/>
    <property type="match status" value="1"/>
</dbReference>
<protein>
    <submittedName>
        <fullName evidence="2">Amidohydrolase family protein</fullName>
    </submittedName>
</protein>
<feature type="domain" description="Amidohydrolase-related" evidence="1">
    <location>
        <begin position="103"/>
        <end position="468"/>
    </location>
</feature>
<reference evidence="2" key="1">
    <citation type="submission" date="2022-10" db="EMBL/GenBank/DDBJ databases">
        <title>The WGS of Solirubrobacter sp. CPCC 204708.</title>
        <authorList>
            <person name="Jiang Z."/>
        </authorList>
    </citation>
    <scope>NUCLEOTIDE SEQUENCE</scope>
    <source>
        <strain evidence="2">CPCC 204708</strain>
    </source>
</reference>
<dbReference type="RefSeq" id="WP_202958282.1">
    <property type="nucleotide sequence ID" value="NZ_JAPCID010000043.1"/>
</dbReference>
<dbReference type="Proteomes" id="UP001147700">
    <property type="component" value="Unassembled WGS sequence"/>
</dbReference>
<proteinExistence type="predicted"/>
<dbReference type="Pfam" id="PF01979">
    <property type="entry name" value="Amidohydro_1"/>
    <property type="match status" value="1"/>
</dbReference>
<accession>A0ABT4RQY5</accession>
<dbReference type="InterPro" id="IPR050287">
    <property type="entry name" value="MTA/SAH_deaminase"/>
</dbReference>
<dbReference type="InterPro" id="IPR011059">
    <property type="entry name" value="Metal-dep_hydrolase_composite"/>
</dbReference>
<dbReference type="InterPro" id="IPR006311">
    <property type="entry name" value="TAT_signal"/>
</dbReference>
<evidence type="ECO:0000313" key="2">
    <source>
        <dbReference type="EMBL" id="MDA0140695.1"/>
    </source>
</evidence>
<evidence type="ECO:0000313" key="3">
    <source>
        <dbReference type="Proteomes" id="UP001147700"/>
    </source>
</evidence>
<dbReference type="Gene3D" id="2.30.40.10">
    <property type="entry name" value="Urease, subunit C, domain 1"/>
    <property type="match status" value="1"/>
</dbReference>
<sequence length="504" mass="53393">MCDQCGPTRGDGDLSRRRLLQVGALGLGSALLPATAGAHPPAAPGGGPPGRRVLLRGGTVLTLDDTVGDFVRGDVLVEDGRIRAVGPNLRAPGAAAIDCTGKIVTPGFVDTHRHMWQALFRNSGPDTLLLDYVEDVLQGFNLNLTPEEVYLGDLIAALSALNAGVTTILDWSHINLTPQHSDAVIQALRDSGIRAVYGYGPVFYHPNPARDPYPRDIFRLRNRYFSSEDQLLTLAMATRGSFGSVPQAVSEWKVAREVGARITTHIGVGAGGPGYLKQIADALAAASVRGLGDDTTYVHACTLTDVELAMIAASGGSLSLAVPVELSMGHGMPPIQRGLDHGIRMSLSVDVETNTPTDMFTQMRAAFGLQRGLKNEEHLFRIPDPGLDEHRAKLLTARDVLKLATIGGAEANGLGSRTGTLTPGKRADLLLLDATALNVAPVSNATGAVVLGMDTSNVDSVMVDGRFVKRDGRLVGVNVDRLLAQAQNLHDAVMRRNGRPSLTT</sequence>
<dbReference type="PANTHER" id="PTHR43794">
    <property type="entry name" value="AMINOHYDROLASE SSNA-RELATED"/>
    <property type="match status" value="1"/>
</dbReference>
<dbReference type="EMBL" id="JAPCID010000043">
    <property type="protein sequence ID" value="MDA0140695.1"/>
    <property type="molecule type" value="Genomic_DNA"/>
</dbReference>
<dbReference type="PANTHER" id="PTHR43794:SF5">
    <property type="entry name" value="CHLOROHYDROLASE FAMILY PROTEIN"/>
    <property type="match status" value="1"/>
</dbReference>
<name>A0ABT4RQY5_9ACTN</name>
<dbReference type="NCBIfam" id="NF006056">
    <property type="entry name" value="PRK08204.1"/>
    <property type="match status" value="1"/>
</dbReference>
<dbReference type="Gene3D" id="3.20.20.140">
    <property type="entry name" value="Metal-dependent hydrolases"/>
    <property type="match status" value="1"/>
</dbReference>
<organism evidence="2 3">
    <name type="scientific">Solirubrobacter deserti</name>
    <dbReference type="NCBI Taxonomy" id="2282478"/>
    <lineage>
        <taxon>Bacteria</taxon>
        <taxon>Bacillati</taxon>
        <taxon>Actinomycetota</taxon>
        <taxon>Thermoleophilia</taxon>
        <taxon>Solirubrobacterales</taxon>
        <taxon>Solirubrobacteraceae</taxon>
        <taxon>Solirubrobacter</taxon>
    </lineage>
</organism>
<gene>
    <name evidence="2" type="ORF">OJ962_24570</name>
</gene>
<keyword evidence="3" id="KW-1185">Reference proteome</keyword>
<dbReference type="InterPro" id="IPR032466">
    <property type="entry name" value="Metal_Hydrolase"/>
</dbReference>
<dbReference type="PROSITE" id="PS51318">
    <property type="entry name" value="TAT"/>
    <property type="match status" value="1"/>
</dbReference>
<comment type="caution">
    <text evidence="2">The sequence shown here is derived from an EMBL/GenBank/DDBJ whole genome shotgun (WGS) entry which is preliminary data.</text>
</comment>
<evidence type="ECO:0000259" key="1">
    <source>
        <dbReference type="Pfam" id="PF01979"/>
    </source>
</evidence>
<dbReference type="SUPFAM" id="SSF51338">
    <property type="entry name" value="Composite domain of metallo-dependent hydrolases"/>
    <property type="match status" value="1"/>
</dbReference>
<dbReference type="InterPro" id="IPR006680">
    <property type="entry name" value="Amidohydro-rel"/>
</dbReference>